<comment type="caution">
    <text evidence="2">The sequence shown here is derived from an EMBL/GenBank/DDBJ whole genome shotgun (WGS) entry which is preliminary data.</text>
</comment>
<keyword evidence="3" id="KW-1185">Reference proteome</keyword>
<dbReference type="EMBL" id="SLWM01000021">
    <property type="protein sequence ID" value="TCO13956.1"/>
    <property type="molecule type" value="Genomic_DNA"/>
</dbReference>
<accession>A0ABY2BCT3</accession>
<evidence type="ECO:0008006" key="4">
    <source>
        <dbReference type="Google" id="ProtNLM"/>
    </source>
</evidence>
<reference evidence="2 3" key="1">
    <citation type="journal article" date="2015" name="Stand. Genomic Sci.">
        <title>Genomic Encyclopedia of Bacterial and Archaeal Type Strains, Phase III: the genomes of soil and plant-associated and newly described type strains.</title>
        <authorList>
            <person name="Whitman W.B."/>
            <person name="Woyke T."/>
            <person name="Klenk H.P."/>
            <person name="Zhou Y."/>
            <person name="Lilburn T.G."/>
            <person name="Beck B.J."/>
            <person name="De Vos P."/>
            <person name="Vandamme P."/>
            <person name="Eisen J.A."/>
            <person name="Garrity G."/>
            <person name="Hugenholtz P."/>
            <person name="Kyrpides N.C."/>
        </authorList>
    </citation>
    <scope>NUCLEOTIDE SEQUENCE [LARGE SCALE GENOMIC DNA]</scope>
    <source>
        <strain evidence="2 3">VKM Ac-2538</strain>
    </source>
</reference>
<keyword evidence="1" id="KW-0812">Transmembrane</keyword>
<sequence length="167" mass="18393">MPPMGDAGPDTWSDEFERTGQVVFPQRRRRMAIRLAIMVVLTGNLVLSHAPDALGKSGFGWKTLGVLLSVGCLLAIADCIRPVITLRPMLIIDQTGIRLGQRQLAWGEVGEVGVITGWQTLRSLPVIPRDERAKSLSVPQDNVKDLEVFAGWLGEVLAQQRQNDIRS</sequence>
<evidence type="ECO:0000256" key="1">
    <source>
        <dbReference type="SAM" id="Phobius"/>
    </source>
</evidence>
<evidence type="ECO:0000313" key="3">
    <source>
        <dbReference type="Proteomes" id="UP000295818"/>
    </source>
</evidence>
<name>A0ABY2BCT3_9ACTN</name>
<feature type="transmembrane region" description="Helical" evidence="1">
    <location>
        <begin position="59"/>
        <end position="80"/>
    </location>
</feature>
<keyword evidence="1" id="KW-1133">Transmembrane helix</keyword>
<organism evidence="2 3">
    <name type="scientific">Kribbella orskensis</name>
    <dbReference type="NCBI Taxonomy" id="2512216"/>
    <lineage>
        <taxon>Bacteria</taxon>
        <taxon>Bacillati</taxon>
        <taxon>Actinomycetota</taxon>
        <taxon>Actinomycetes</taxon>
        <taxon>Propionibacteriales</taxon>
        <taxon>Kribbellaceae</taxon>
        <taxon>Kribbella</taxon>
    </lineage>
</organism>
<evidence type="ECO:0000313" key="2">
    <source>
        <dbReference type="EMBL" id="TCO13956.1"/>
    </source>
</evidence>
<proteinExistence type="predicted"/>
<gene>
    <name evidence="2" type="ORF">EV644_12136</name>
</gene>
<protein>
    <recommendedName>
        <fullName evidence="4">PH (Pleckstrin Homology) domain-containing protein</fullName>
    </recommendedName>
</protein>
<keyword evidence="1" id="KW-0472">Membrane</keyword>
<feature type="transmembrane region" description="Helical" evidence="1">
    <location>
        <begin position="31"/>
        <end position="47"/>
    </location>
</feature>
<dbReference type="Proteomes" id="UP000295818">
    <property type="component" value="Unassembled WGS sequence"/>
</dbReference>